<accession>A0ABS3S8V1</accession>
<dbReference type="InterPro" id="IPR017853">
    <property type="entry name" value="GH"/>
</dbReference>
<gene>
    <name evidence="4" type="ORF">J4709_48490</name>
</gene>
<evidence type="ECO:0000259" key="3">
    <source>
        <dbReference type="SMART" id="SM01217"/>
    </source>
</evidence>
<reference evidence="4 5" key="1">
    <citation type="submission" date="2021-03" db="EMBL/GenBank/DDBJ databases">
        <title>Actinomadura violae sp. nov., isolated from lichen in Thailand.</title>
        <authorList>
            <person name="Kanchanasin P."/>
            <person name="Saeng-In P."/>
            <person name="Phongsopitanun W."/>
            <person name="Yuki M."/>
            <person name="Kudo T."/>
            <person name="Ohkuma M."/>
            <person name="Tanasupawat S."/>
        </authorList>
    </citation>
    <scope>NUCLEOTIDE SEQUENCE [LARGE SCALE GENOMIC DNA]</scope>
    <source>
        <strain evidence="4 5">LCR2-06</strain>
    </source>
</reference>
<dbReference type="InterPro" id="IPR036962">
    <property type="entry name" value="Glyco_hydro_3_N_sf"/>
</dbReference>
<proteinExistence type="inferred from homology"/>
<dbReference type="InterPro" id="IPR001764">
    <property type="entry name" value="Glyco_hydro_3_N"/>
</dbReference>
<dbReference type="InterPro" id="IPR013783">
    <property type="entry name" value="Ig-like_fold"/>
</dbReference>
<dbReference type="InterPro" id="IPR026891">
    <property type="entry name" value="Fn3-like"/>
</dbReference>
<dbReference type="PRINTS" id="PR00133">
    <property type="entry name" value="GLHYDRLASE3"/>
</dbReference>
<evidence type="ECO:0000313" key="4">
    <source>
        <dbReference type="EMBL" id="MBO2465427.1"/>
    </source>
</evidence>
<evidence type="ECO:0000256" key="1">
    <source>
        <dbReference type="ARBA" id="ARBA00005336"/>
    </source>
</evidence>
<dbReference type="Gene3D" id="3.40.50.1700">
    <property type="entry name" value="Glycoside hydrolase family 3 C-terminal domain"/>
    <property type="match status" value="1"/>
</dbReference>
<dbReference type="EMBL" id="JAGEPF010000046">
    <property type="protein sequence ID" value="MBO2465427.1"/>
    <property type="molecule type" value="Genomic_DNA"/>
</dbReference>
<dbReference type="GO" id="GO:0016787">
    <property type="term" value="F:hydrolase activity"/>
    <property type="evidence" value="ECO:0007669"/>
    <property type="project" value="UniProtKB-KW"/>
</dbReference>
<dbReference type="Proteomes" id="UP000680206">
    <property type="component" value="Unassembled WGS sequence"/>
</dbReference>
<dbReference type="InterPro" id="IPR050288">
    <property type="entry name" value="Cellulose_deg_GH3"/>
</dbReference>
<comment type="caution">
    <text evidence="4">The sequence shown here is derived from an EMBL/GenBank/DDBJ whole genome shotgun (WGS) entry which is preliminary data.</text>
</comment>
<feature type="domain" description="Fibronectin type III-like" evidence="3">
    <location>
        <begin position="839"/>
        <end position="907"/>
    </location>
</feature>
<dbReference type="InterPro" id="IPR036881">
    <property type="entry name" value="Glyco_hydro_3_C_sf"/>
</dbReference>
<evidence type="ECO:0000313" key="5">
    <source>
        <dbReference type="Proteomes" id="UP000680206"/>
    </source>
</evidence>
<dbReference type="Pfam" id="PF00933">
    <property type="entry name" value="Glyco_hydro_3"/>
    <property type="match status" value="1"/>
</dbReference>
<dbReference type="Gene3D" id="2.60.120.260">
    <property type="entry name" value="Galactose-binding domain-like"/>
    <property type="match status" value="1"/>
</dbReference>
<dbReference type="Pfam" id="PF01915">
    <property type="entry name" value="Glyco_hydro_3_C"/>
    <property type="match status" value="1"/>
</dbReference>
<organism evidence="4 5">
    <name type="scientific">Actinomadura violacea</name>
    <dbReference type="NCBI Taxonomy" id="2819934"/>
    <lineage>
        <taxon>Bacteria</taxon>
        <taxon>Bacillati</taxon>
        <taxon>Actinomycetota</taxon>
        <taxon>Actinomycetes</taxon>
        <taxon>Streptosporangiales</taxon>
        <taxon>Thermomonosporaceae</taxon>
        <taxon>Actinomadura</taxon>
    </lineage>
</organism>
<keyword evidence="2 4" id="KW-0378">Hydrolase</keyword>
<dbReference type="PANTHER" id="PTHR42715">
    <property type="entry name" value="BETA-GLUCOSIDASE"/>
    <property type="match status" value="1"/>
</dbReference>
<dbReference type="InterPro" id="IPR002772">
    <property type="entry name" value="Glyco_hydro_3_C"/>
</dbReference>
<dbReference type="SUPFAM" id="SSF52279">
    <property type="entry name" value="Beta-D-glucan exohydrolase, C-terminal domain"/>
    <property type="match status" value="1"/>
</dbReference>
<protein>
    <submittedName>
        <fullName evidence="4">Glycoside hydrolase family 3 protein</fullName>
    </submittedName>
</protein>
<dbReference type="Pfam" id="PF14310">
    <property type="entry name" value="Fn3-like"/>
    <property type="match status" value="1"/>
</dbReference>
<dbReference type="Gene3D" id="3.20.20.300">
    <property type="entry name" value="Glycoside hydrolase, family 3, N-terminal domain"/>
    <property type="match status" value="1"/>
</dbReference>
<dbReference type="SUPFAM" id="SSF51445">
    <property type="entry name" value="(Trans)glycosidases"/>
    <property type="match status" value="1"/>
</dbReference>
<comment type="similarity">
    <text evidence="1">Belongs to the glycosyl hydrolase 3 family.</text>
</comment>
<evidence type="ECO:0000256" key="2">
    <source>
        <dbReference type="ARBA" id="ARBA00022801"/>
    </source>
</evidence>
<dbReference type="Gene3D" id="2.60.40.10">
    <property type="entry name" value="Immunoglobulins"/>
    <property type="match status" value="1"/>
</dbReference>
<name>A0ABS3S8V1_9ACTN</name>
<dbReference type="PANTHER" id="PTHR42715:SF10">
    <property type="entry name" value="BETA-GLUCOSIDASE"/>
    <property type="match status" value="1"/>
</dbReference>
<keyword evidence="5" id="KW-1185">Reference proteome</keyword>
<sequence>MGLPATGDVGPDHLLARAQREQAASSSAPLPPPELFRSEGLGVLTELGRLLDDPRGRQVIERHLPLLAHEGFRPKIAHFSLYKLAVTTPSISVELLHRIEAELAPAPCGADTERALRDRVRLLDLPSKVRLLTGADFWTLPGDPVVGLRPLVLSDGPAGVRGEARAGWEPSLNLPSGSALGATWDAGCARRYGDLLGEEARRKGVDVVLGPTINLHRSPYGGRHFEAMSEDPLLTAVLAASYVEALQAHGVAACPKHYVANDYEVDRHTASSEVDERTLHEVYLAPFERAVTEAGAWVVMSAYNAVNGTTMSEHPLLRDPLKSAWGFDGPVLSDWVAVKTTDESARSAQDLVMPSVLSPWGDALVGAVRAGRVPEAAVDEKVLRLLRLAARVGAVDGVEAAPRETVTRADAAAAAEAVTGLAVESMVLLHNDGVLPWAPAPRSIAVIGPSALAARTQGGGSAAVTPEHVVSPLDGLRSRFPDADIDFHIGTAAPNGVLPLVPDRMLDPVSGRPGMRATLTDAAGNTLFDEVGNRSEASWLGTLPDGATTLVLRTRYTPESSGRHLLGAACTGAVRVDLDGSTVIEEHRTTGDIARALSAPPVATVPVELTAGAPVDLTLTYDLTTALPMVCTVALGLAPLPGTEEEMITAAVAAAERSEAAVVVVGTGPRDESEGFDRTTLALPGRQDRLVDAVTRANPRTVVVVNAGGPVLMPWREQAGAVLLGWFGGQEMGTALARVLAGDAEPGGRLPTTWPDDEESVPVGPDRPVAGKVHYTEGLHVGHRAWLRSGAQPAYWFGHGLGYTKWNLSGLRAPERVAAGADVPLSLTVENSGERPGKQVVQVYLSRDESEIERPVRWLAGFAAVRLGPGERRTVHIDVPGRALAAWTGSGWWHEPGTFQVHVGTSIADAPLTARIDVTA</sequence>
<dbReference type="SMART" id="SM01217">
    <property type="entry name" value="Fn3_like"/>
    <property type="match status" value="1"/>
</dbReference>